<evidence type="ECO:0000256" key="8">
    <source>
        <dbReference type="ARBA" id="ARBA00022840"/>
    </source>
</evidence>
<dbReference type="InterPro" id="IPR036890">
    <property type="entry name" value="HATPase_C_sf"/>
</dbReference>
<proteinExistence type="predicted"/>
<comment type="catalytic activity">
    <reaction evidence="1">
        <text>ATP + protein L-histidine = ADP + protein N-phospho-L-histidine.</text>
        <dbReference type="EC" id="2.7.13.3"/>
    </reaction>
</comment>
<dbReference type="InterPro" id="IPR005467">
    <property type="entry name" value="His_kinase_dom"/>
</dbReference>
<dbReference type="InterPro" id="IPR003594">
    <property type="entry name" value="HATPase_dom"/>
</dbReference>
<evidence type="ECO:0000256" key="9">
    <source>
        <dbReference type="SAM" id="Phobius"/>
    </source>
</evidence>
<dbReference type="RefSeq" id="WP_220226957.1">
    <property type="nucleotide sequence ID" value="NZ_JAICBX010000001.1"/>
</dbReference>
<dbReference type="Gene3D" id="1.10.287.130">
    <property type="match status" value="1"/>
</dbReference>
<gene>
    <name evidence="12" type="ORF">K1W69_03580</name>
</gene>
<dbReference type="InterPro" id="IPR003660">
    <property type="entry name" value="HAMP_dom"/>
</dbReference>
<dbReference type="SMART" id="SM00304">
    <property type="entry name" value="HAMP"/>
    <property type="match status" value="1"/>
</dbReference>
<evidence type="ECO:0000259" key="11">
    <source>
        <dbReference type="PROSITE" id="PS50885"/>
    </source>
</evidence>
<sequence length="443" mass="48537">MARLTIFAVISLMALAVTMAAAIYIHQGDRLKTDLPPPERVAALVRLVEAAPPDQRDLLLEAASDLIFRPSIVSPDDAPETHSQRVTDAETLAPYQAALGPRPLEIRVLSYYPVRSLLFGDHPSTRSMMEFRIGLSNGDMLQIRTRNVLALTRTGLPVGLGAGLLGTLAAVIAIFLMFRETKPLAKLAEAVDQIDFDSDYVELPDVRRNSPEIRAVADAFNRLQKRLWSMLRARMAYVGGISHDVRTFATRLRLRVELIPEESERSRAIADIEDMITMLDDALLSVRAGAGELSQELIDIHELVGDEIADLRAKDIPVVWRPQTDHEVLVLADRLALRRILSNLVDNGVKYGTASRVGMTADADTVRLVFEDEGEGIPEEQRDVMLEPFSRLEQSRSRDTGGAGLGLSVVRTLCEAQGVSVALDSGANGCARVTVSLPVFSGD</sequence>
<keyword evidence="8" id="KW-0067">ATP-binding</keyword>
<keyword evidence="6" id="KW-0547">Nucleotide-binding</keyword>
<evidence type="ECO:0000256" key="6">
    <source>
        <dbReference type="ARBA" id="ARBA00022741"/>
    </source>
</evidence>
<keyword evidence="7 12" id="KW-0418">Kinase</keyword>
<dbReference type="PRINTS" id="PR00344">
    <property type="entry name" value="BCTRLSENSOR"/>
</dbReference>
<evidence type="ECO:0000313" key="12">
    <source>
        <dbReference type="EMBL" id="MBW8636258.1"/>
    </source>
</evidence>
<keyword evidence="9" id="KW-1133">Transmembrane helix</keyword>
<accession>A0AAE2ZGP5</accession>
<keyword evidence="4" id="KW-0597">Phosphoprotein</keyword>
<feature type="domain" description="Histidine kinase" evidence="10">
    <location>
        <begin position="240"/>
        <end position="441"/>
    </location>
</feature>
<keyword evidence="9" id="KW-0812">Transmembrane</keyword>
<evidence type="ECO:0000256" key="7">
    <source>
        <dbReference type="ARBA" id="ARBA00022777"/>
    </source>
</evidence>
<evidence type="ECO:0000313" key="13">
    <source>
        <dbReference type="Proteomes" id="UP001196509"/>
    </source>
</evidence>
<dbReference type="PROSITE" id="PS50885">
    <property type="entry name" value="HAMP"/>
    <property type="match status" value="1"/>
</dbReference>
<evidence type="ECO:0000256" key="5">
    <source>
        <dbReference type="ARBA" id="ARBA00022679"/>
    </source>
</evidence>
<dbReference type="GO" id="GO:0005886">
    <property type="term" value="C:plasma membrane"/>
    <property type="evidence" value="ECO:0007669"/>
    <property type="project" value="TreeGrafter"/>
</dbReference>
<comment type="caution">
    <text evidence="12">The sequence shown here is derived from an EMBL/GenBank/DDBJ whole genome shotgun (WGS) entry which is preliminary data.</text>
</comment>
<dbReference type="GO" id="GO:0005524">
    <property type="term" value="F:ATP binding"/>
    <property type="evidence" value="ECO:0007669"/>
    <property type="project" value="UniProtKB-KW"/>
</dbReference>
<name>A0AAE2ZGP5_9HYPH</name>
<keyword evidence="5" id="KW-0808">Transferase</keyword>
<dbReference type="CDD" id="cd06225">
    <property type="entry name" value="HAMP"/>
    <property type="match status" value="1"/>
</dbReference>
<dbReference type="EMBL" id="JAICBX010000001">
    <property type="protein sequence ID" value="MBW8636258.1"/>
    <property type="molecule type" value="Genomic_DNA"/>
</dbReference>
<dbReference type="SUPFAM" id="SSF55874">
    <property type="entry name" value="ATPase domain of HSP90 chaperone/DNA topoisomerase II/histidine kinase"/>
    <property type="match status" value="1"/>
</dbReference>
<dbReference type="EC" id="2.7.13.3" evidence="3"/>
<dbReference type="SMART" id="SM00387">
    <property type="entry name" value="HATPase_c"/>
    <property type="match status" value="1"/>
</dbReference>
<evidence type="ECO:0000256" key="1">
    <source>
        <dbReference type="ARBA" id="ARBA00000085"/>
    </source>
</evidence>
<evidence type="ECO:0000256" key="3">
    <source>
        <dbReference type="ARBA" id="ARBA00012438"/>
    </source>
</evidence>
<comment type="subcellular location">
    <subcellularLocation>
        <location evidence="2">Membrane</location>
    </subcellularLocation>
</comment>
<dbReference type="SUPFAM" id="SSF47384">
    <property type="entry name" value="Homodimeric domain of signal transducing histidine kinase"/>
    <property type="match status" value="1"/>
</dbReference>
<dbReference type="InterPro" id="IPR036097">
    <property type="entry name" value="HisK_dim/P_sf"/>
</dbReference>
<dbReference type="Gene3D" id="3.30.565.10">
    <property type="entry name" value="Histidine kinase-like ATPase, C-terminal domain"/>
    <property type="match status" value="1"/>
</dbReference>
<dbReference type="PROSITE" id="PS50109">
    <property type="entry name" value="HIS_KIN"/>
    <property type="match status" value="1"/>
</dbReference>
<protein>
    <recommendedName>
        <fullName evidence="3">histidine kinase</fullName>
        <ecNumber evidence="3">2.7.13.3</ecNumber>
    </recommendedName>
</protein>
<dbReference type="InterPro" id="IPR004358">
    <property type="entry name" value="Sig_transdc_His_kin-like_C"/>
</dbReference>
<feature type="domain" description="HAMP" evidence="11">
    <location>
        <begin position="178"/>
        <end position="232"/>
    </location>
</feature>
<dbReference type="GO" id="GO:0000155">
    <property type="term" value="F:phosphorelay sensor kinase activity"/>
    <property type="evidence" value="ECO:0007669"/>
    <property type="project" value="InterPro"/>
</dbReference>
<dbReference type="AlphaFoldDB" id="A0AAE2ZGP5"/>
<evidence type="ECO:0000256" key="4">
    <source>
        <dbReference type="ARBA" id="ARBA00022553"/>
    </source>
</evidence>
<keyword evidence="9" id="KW-0472">Membrane</keyword>
<dbReference type="Pfam" id="PF02518">
    <property type="entry name" value="HATPase_c"/>
    <property type="match status" value="1"/>
</dbReference>
<dbReference type="InterPro" id="IPR050980">
    <property type="entry name" value="2C_sensor_his_kinase"/>
</dbReference>
<reference evidence="12" key="1">
    <citation type="submission" date="2021-08" db="EMBL/GenBank/DDBJ databases">
        <title>Hoeflea bacterium WL0058 sp. nov., isolated from the sediment.</title>
        <authorList>
            <person name="Wang L."/>
            <person name="Zhang D."/>
        </authorList>
    </citation>
    <scope>NUCLEOTIDE SEQUENCE</scope>
    <source>
        <strain evidence="12">WL0058</strain>
    </source>
</reference>
<evidence type="ECO:0000259" key="10">
    <source>
        <dbReference type="PROSITE" id="PS50109"/>
    </source>
</evidence>
<keyword evidence="13" id="KW-1185">Reference proteome</keyword>
<evidence type="ECO:0000256" key="2">
    <source>
        <dbReference type="ARBA" id="ARBA00004370"/>
    </source>
</evidence>
<organism evidence="12 13">
    <name type="scientific">Flavimaribacter sediminis</name>
    <dbReference type="NCBI Taxonomy" id="2865987"/>
    <lineage>
        <taxon>Bacteria</taxon>
        <taxon>Pseudomonadati</taxon>
        <taxon>Pseudomonadota</taxon>
        <taxon>Alphaproteobacteria</taxon>
        <taxon>Hyphomicrobiales</taxon>
        <taxon>Rhizobiaceae</taxon>
        <taxon>Flavimaribacter</taxon>
    </lineage>
</organism>
<dbReference type="Pfam" id="PF00672">
    <property type="entry name" value="HAMP"/>
    <property type="match status" value="1"/>
</dbReference>
<dbReference type="PANTHER" id="PTHR44936:SF10">
    <property type="entry name" value="SENSOR PROTEIN RSTB"/>
    <property type="match status" value="1"/>
</dbReference>
<dbReference type="Proteomes" id="UP001196509">
    <property type="component" value="Unassembled WGS sequence"/>
</dbReference>
<feature type="transmembrane region" description="Helical" evidence="9">
    <location>
        <begin position="156"/>
        <end position="178"/>
    </location>
</feature>
<dbReference type="PANTHER" id="PTHR44936">
    <property type="entry name" value="SENSOR PROTEIN CREC"/>
    <property type="match status" value="1"/>
</dbReference>